<evidence type="ECO:0000313" key="11">
    <source>
        <dbReference type="EMBL" id="EPS63473.1"/>
    </source>
</evidence>
<keyword evidence="3" id="KW-0479">Metal-binding</keyword>
<comment type="similarity">
    <text evidence="2">Belongs to the CONSTANS family.</text>
</comment>
<evidence type="ECO:0000256" key="5">
    <source>
        <dbReference type="ARBA" id="ARBA00022833"/>
    </source>
</evidence>
<evidence type="ECO:0000256" key="1">
    <source>
        <dbReference type="ARBA" id="ARBA00004123"/>
    </source>
</evidence>
<evidence type="ECO:0000256" key="7">
    <source>
        <dbReference type="PROSITE-ProRule" id="PRU00024"/>
    </source>
</evidence>
<accession>S8DKV4</accession>
<dbReference type="PANTHER" id="PTHR31319">
    <property type="entry name" value="ZINC FINGER PROTEIN CONSTANS-LIKE 4"/>
    <property type="match status" value="1"/>
</dbReference>
<dbReference type="PROSITE" id="PS50119">
    <property type="entry name" value="ZF_BBOX"/>
    <property type="match status" value="2"/>
</dbReference>
<dbReference type="InterPro" id="IPR049808">
    <property type="entry name" value="CONSTANS-like_Bbox1"/>
</dbReference>
<dbReference type="PROSITE" id="PS51017">
    <property type="entry name" value="CCT"/>
    <property type="match status" value="1"/>
</dbReference>
<dbReference type="Proteomes" id="UP000015453">
    <property type="component" value="Unassembled WGS sequence"/>
</dbReference>
<dbReference type="GO" id="GO:0009909">
    <property type="term" value="P:regulation of flower development"/>
    <property type="evidence" value="ECO:0007669"/>
    <property type="project" value="InterPro"/>
</dbReference>
<evidence type="ECO:0000256" key="2">
    <source>
        <dbReference type="ARBA" id="ARBA00010024"/>
    </source>
</evidence>
<feature type="domain" description="B box-type" evidence="9">
    <location>
        <begin position="14"/>
        <end position="63"/>
    </location>
</feature>
<dbReference type="GO" id="GO:0003700">
    <property type="term" value="F:DNA-binding transcription factor activity"/>
    <property type="evidence" value="ECO:0007669"/>
    <property type="project" value="TreeGrafter"/>
</dbReference>
<sequence length="298" mass="32831">MGIFAAVRPRLLPPASRLCTHCQAAAAVLFCRTDSTFLCICCDSMLHEGEGGRENILHEKVWICQVCEQFPAAFTCKADAAALCDDCDGHIHSANPLAGRHDRVPVVPFHHLAETVALNSGYREDGAWATDGDVKPMELLLHESELLDFDHYCQPYGDLVVPVQAPANRPVPVAHDFLPENQFQFGSYNTTTPSLSHSVTVSSSSMEYNTAPESETSFRLSVAMTGSGNFTTDREARVSRYREKRKKRKFEKTIRYASRKAYAETRPRIKGRFAKRTAAESGAAAGLIFSLAGVVPSF</sequence>
<dbReference type="Pfam" id="PF00643">
    <property type="entry name" value="zf-B_box"/>
    <property type="match status" value="1"/>
</dbReference>
<evidence type="ECO:0000313" key="12">
    <source>
        <dbReference type="Proteomes" id="UP000015453"/>
    </source>
</evidence>
<keyword evidence="12" id="KW-1185">Reference proteome</keyword>
<dbReference type="AlphaFoldDB" id="S8DKV4"/>
<dbReference type="InterPro" id="IPR000315">
    <property type="entry name" value="Znf_B-box"/>
</dbReference>
<dbReference type="InterPro" id="IPR045281">
    <property type="entry name" value="CONSTANS-like"/>
</dbReference>
<dbReference type="CDD" id="cd19821">
    <property type="entry name" value="Bbox1_BBX-like"/>
    <property type="match status" value="1"/>
</dbReference>
<proteinExistence type="inferred from homology"/>
<evidence type="ECO:0000256" key="4">
    <source>
        <dbReference type="ARBA" id="ARBA00022771"/>
    </source>
</evidence>
<keyword evidence="4 7" id="KW-0863">Zinc-finger</keyword>
<evidence type="ECO:0000259" key="10">
    <source>
        <dbReference type="PROSITE" id="PS51017"/>
    </source>
</evidence>
<feature type="domain" description="B box-type" evidence="9">
    <location>
        <begin position="59"/>
        <end position="106"/>
    </location>
</feature>
<evidence type="ECO:0000256" key="3">
    <source>
        <dbReference type="ARBA" id="ARBA00022723"/>
    </source>
</evidence>
<keyword evidence="5" id="KW-0862">Zinc</keyword>
<protein>
    <submittedName>
        <fullName evidence="11">Uncharacterized protein</fullName>
    </submittedName>
</protein>
<dbReference type="PANTHER" id="PTHR31319:SF77">
    <property type="entry name" value="ZINC FINGER PROTEIN CONSTANS-LIKE 4"/>
    <property type="match status" value="1"/>
</dbReference>
<dbReference type="EMBL" id="AUSU01005461">
    <property type="protein sequence ID" value="EPS63473.1"/>
    <property type="molecule type" value="Genomic_DNA"/>
</dbReference>
<dbReference type="Pfam" id="PF06203">
    <property type="entry name" value="CCT"/>
    <property type="match status" value="1"/>
</dbReference>
<evidence type="ECO:0000256" key="8">
    <source>
        <dbReference type="PROSITE-ProRule" id="PRU00357"/>
    </source>
</evidence>
<keyword evidence="6 8" id="KW-0539">Nucleus</keyword>
<evidence type="ECO:0000256" key="6">
    <source>
        <dbReference type="ARBA" id="ARBA00023242"/>
    </source>
</evidence>
<evidence type="ECO:0000259" key="9">
    <source>
        <dbReference type="PROSITE" id="PS50119"/>
    </source>
</evidence>
<organism evidence="11 12">
    <name type="scientific">Genlisea aurea</name>
    <dbReference type="NCBI Taxonomy" id="192259"/>
    <lineage>
        <taxon>Eukaryota</taxon>
        <taxon>Viridiplantae</taxon>
        <taxon>Streptophyta</taxon>
        <taxon>Embryophyta</taxon>
        <taxon>Tracheophyta</taxon>
        <taxon>Spermatophyta</taxon>
        <taxon>Magnoliopsida</taxon>
        <taxon>eudicotyledons</taxon>
        <taxon>Gunneridae</taxon>
        <taxon>Pentapetalae</taxon>
        <taxon>asterids</taxon>
        <taxon>lamiids</taxon>
        <taxon>Lamiales</taxon>
        <taxon>Lentibulariaceae</taxon>
        <taxon>Genlisea</taxon>
    </lineage>
</organism>
<dbReference type="GO" id="GO:0008270">
    <property type="term" value="F:zinc ion binding"/>
    <property type="evidence" value="ECO:0007669"/>
    <property type="project" value="UniProtKB-KW"/>
</dbReference>
<dbReference type="SMART" id="SM00336">
    <property type="entry name" value="BBOX"/>
    <property type="match status" value="2"/>
</dbReference>
<comment type="caution">
    <text evidence="11">The sequence shown here is derived from an EMBL/GenBank/DDBJ whole genome shotgun (WGS) entry which is preliminary data.</text>
</comment>
<dbReference type="InterPro" id="IPR010402">
    <property type="entry name" value="CCT_domain"/>
</dbReference>
<comment type="subcellular location">
    <subcellularLocation>
        <location evidence="1 8">Nucleus</location>
    </subcellularLocation>
</comment>
<dbReference type="GO" id="GO:0005634">
    <property type="term" value="C:nucleus"/>
    <property type="evidence" value="ECO:0007669"/>
    <property type="project" value="UniProtKB-SubCell"/>
</dbReference>
<dbReference type="CDD" id="cd19757">
    <property type="entry name" value="Bbox1"/>
    <property type="match status" value="1"/>
</dbReference>
<reference evidence="11 12" key="1">
    <citation type="journal article" date="2013" name="BMC Genomics">
        <title>The miniature genome of a carnivorous plant Genlisea aurea contains a low number of genes and short non-coding sequences.</title>
        <authorList>
            <person name="Leushkin E.V."/>
            <person name="Sutormin R.A."/>
            <person name="Nabieva E.R."/>
            <person name="Penin A.A."/>
            <person name="Kondrashov A.S."/>
            <person name="Logacheva M.D."/>
        </authorList>
    </citation>
    <scope>NUCLEOTIDE SEQUENCE [LARGE SCALE GENOMIC DNA]</scope>
</reference>
<dbReference type="OrthoDB" id="153872at2759"/>
<gene>
    <name evidence="11" type="ORF">M569_11315</name>
</gene>
<feature type="domain" description="CCT" evidence="10">
    <location>
        <begin position="234"/>
        <end position="276"/>
    </location>
</feature>
<name>S8DKV4_9LAMI</name>